<evidence type="ECO:0000259" key="8">
    <source>
        <dbReference type="PROSITE" id="PS50928"/>
    </source>
</evidence>
<evidence type="ECO:0000313" key="9">
    <source>
        <dbReference type="EMBL" id="RLY94540.1"/>
    </source>
</evidence>
<dbReference type="InterPro" id="IPR000515">
    <property type="entry name" value="MetI-like"/>
</dbReference>
<feature type="transmembrane region" description="Helical" evidence="7">
    <location>
        <begin position="374"/>
        <end position="392"/>
    </location>
</feature>
<feature type="transmembrane region" description="Helical" evidence="7">
    <location>
        <begin position="134"/>
        <end position="153"/>
    </location>
</feature>
<dbReference type="GO" id="GO:0005886">
    <property type="term" value="C:plasma membrane"/>
    <property type="evidence" value="ECO:0007669"/>
    <property type="project" value="UniProtKB-SubCell"/>
</dbReference>
<dbReference type="OrthoDB" id="3171583at2"/>
<evidence type="ECO:0000256" key="5">
    <source>
        <dbReference type="ARBA" id="ARBA00022989"/>
    </source>
</evidence>
<keyword evidence="10" id="KW-1185">Reference proteome</keyword>
<name>A0A3L9M3V0_9MICC</name>
<dbReference type="AlphaFoldDB" id="A0A3L9M3V0"/>
<feature type="transmembrane region" description="Helical" evidence="7">
    <location>
        <begin position="432"/>
        <end position="459"/>
    </location>
</feature>
<dbReference type="PROSITE" id="PS50928">
    <property type="entry name" value="ABC_TM1"/>
    <property type="match status" value="1"/>
</dbReference>
<accession>A0A3L9M3V0</accession>
<dbReference type="CDD" id="cd06261">
    <property type="entry name" value="TM_PBP2"/>
    <property type="match status" value="1"/>
</dbReference>
<feature type="transmembrane region" description="Helical" evidence="7">
    <location>
        <begin position="202"/>
        <end position="220"/>
    </location>
</feature>
<dbReference type="Pfam" id="PF00528">
    <property type="entry name" value="BPD_transp_1"/>
    <property type="match status" value="1"/>
</dbReference>
<comment type="subcellular location">
    <subcellularLocation>
        <location evidence="1 7">Cell membrane</location>
        <topology evidence="1 7">Multi-pass membrane protein</topology>
    </subcellularLocation>
</comment>
<gene>
    <name evidence="9" type="ORF">EAE32_05025</name>
</gene>
<keyword evidence="2 7" id="KW-0813">Transport</keyword>
<dbReference type="Gene3D" id="1.10.3720.10">
    <property type="entry name" value="MetI-like"/>
    <property type="match status" value="1"/>
</dbReference>
<comment type="similarity">
    <text evidence="7">Belongs to the binding-protein-dependent transport system permease family.</text>
</comment>
<keyword evidence="3" id="KW-1003">Cell membrane</keyword>
<evidence type="ECO:0000313" key="10">
    <source>
        <dbReference type="Proteomes" id="UP000277871"/>
    </source>
</evidence>
<dbReference type="SUPFAM" id="SSF161098">
    <property type="entry name" value="MetI-like"/>
    <property type="match status" value="1"/>
</dbReference>
<feature type="transmembrane region" description="Helical" evidence="7">
    <location>
        <begin position="317"/>
        <end position="335"/>
    </location>
</feature>
<evidence type="ECO:0000256" key="2">
    <source>
        <dbReference type="ARBA" id="ARBA00022448"/>
    </source>
</evidence>
<organism evidence="9 10">
    <name type="scientific">Kocuria tytonicola</name>
    <dbReference type="NCBI Taxonomy" id="2055946"/>
    <lineage>
        <taxon>Bacteria</taxon>
        <taxon>Bacillati</taxon>
        <taxon>Actinomycetota</taxon>
        <taxon>Actinomycetes</taxon>
        <taxon>Micrococcales</taxon>
        <taxon>Micrococcaceae</taxon>
        <taxon>Kocuria</taxon>
    </lineage>
</organism>
<proteinExistence type="inferred from homology"/>
<evidence type="ECO:0000256" key="4">
    <source>
        <dbReference type="ARBA" id="ARBA00022692"/>
    </source>
</evidence>
<feature type="transmembrane region" description="Helical" evidence="7">
    <location>
        <begin position="105"/>
        <end position="127"/>
    </location>
</feature>
<feature type="transmembrane region" description="Helical" evidence="7">
    <location>
        <begin position="282"/>
        <end position="305"/>
    </location>
</feature>
<reference evidence="9 10" key="1">
    <citation type="submission" date="2018-10" db="EMBL/GenBank/DDBJ databases">
        <title>Kocuria tytonicola, new bacteria from the preen glands of American barn owls (Tyto furcata).</title>
        <authorList>
            <person name="Braun M.S."/>
            <person name="Wang E."/>
            <person name="Zimmermann S."/>
            <person name="Boutin S."/>
            <person name="Wagner H."/>
            <person name="Wink M."/>
        </authorList>
    </citation>
    <scope>NUCLEOTIDE SEQUENCE [LARGE SCALE GENOMIC DNA]</scope>
    <source>
        <strain evidence="9 10">473</strain>
    </source>
</reference>
<dbReference type="InterPro" id="IPR035906">
    <property type="entry name" value="MetI-like_sf"/>
</dbReference>
<dbReference type="RefSeq" id="WP_121845014.1">
    <property type="nucleotide sequence ID" value="NZ_PHOA01000004.1"/>
</dbReference>
<evidence type="ECO:0000256" key="1">
    <source>
        <dbReference type="ARBA" id="ARBA00004651"/>
    </source>
</evidence>
<dbReference type="Proteomes" id="UP000277871">
    <property type="component" value="Unassembled WGS sequence"/>
</dbReference>
<sequence>MTSYILRRLITAVLILLGASFIVYLMTAASGDPLWDLYGNPNAQQLIPARVEALNLDTPPVLRYFTWLGGAAGCLVPFADTCSLGVSRDGQQVTELLGFAMTQTIMLVTVGTILAIVVGITLGIVSALRQYSGLDYGITFFTFLCFSLPSFWLAVLLKEVVAIQFNDFLQKPVLSMATIVVMSLVAGVIWFLVSFGQMKTRLLMGALGFVVTFGIIYFVLATDWLNHPFLGIPLIALTGILVAVIATILMAGLRNRRALYAALGTVVVGLAVYFLVQDMLSNGGFLTILVFTVVMTAAGAAIGYLAGGYDRGQGARVAGVTGFFVALLIILDRFMQSWPEYVNSSHIHGRPIATANSGTPGFTGDFWATGLDRFTHLLLPTICLTLLALASYSRYSRASMLEIMGQDYVRTARAKGLSERTVVMRHAFRNALIPLATLVAYDIGGLIGGAIITESVFAFTGMGQLFVQAVRNVDPNPVMGVFLVTGIVAMVFNLIADLVYSVLDPRVRVKA</sequence>
<feature type="transmembrane region" description="Helical" evidence="7">
    <location>
        <begin position="9"/>
        <end position="29"/>
    </location>
</feature>
<feature type="transmembrane region" description="Helical" evidence="7">
    <location>
        <begin position="479"/>
        <end position="503"/>
    </location>
</feature>
<feature type="domain" description="ABC transmembrane type-1" evidence="8">
    <location>
        <begin position="101"/>
        <end position="500"/>
    </location>
</feature>
<dbReference type="EMBL" id="RDEX01000001">
    <property type="protein sequence ID" value="RLY94540.1"/>
    <property type="molecule type" value="Genomic_DNA"/>
</dbReference>
<dbReference type="GO" id="GO:0055085">
    <property type="term" value="P:transmembrane transport"/>
    <property type="evidence" value="ECO:0007669"/>
    <property type="project" value="InterPro"/>
</dbReference>
<keyword evidence="6 7" id="KW-0472">Membrane</keyword>
<keyword evidence="5 7" id="KW-1133">Transmembrane helix</keyword>
<comment type="caution">
    <text evidence="9">The sequence shown here is derived from an EMBL/GenBank/DDBJ whole genome shotgun (WGS) entry which is preliminary data.</text>
</comment>
<dbReference type="PANTHER" id="PTHR30465">
    <property type="entry name" value="INNER MEMBRANE ABC TRANSPORTER"/>
    <property type="match status" value="1"/>
</dbReference>
<keyword evidence="4 7" id="KW-0812">Transmembrane</keyword>
<dbReference type="PANTHER" id="PTHR30465:SF0">
    <property type="entry name" value="OLIGOPEPTIDE TRANSPORT SYSTEM PERMEASE PROTEIN APPB"/>
    <property type="match status" value="1"/>
</dbReference>
<evidence type="ECO:0000256" key="7">
    <source>
        <dbReference type="RuleBase" id="RU363032"/>
    </source>
</evidence>
<feature type="transmembrane region" description="Helical" evidence="7">
    <location>
        <begin position="173"/>
        <end position="195"/>
    </location>
</feature>
<feature type="transmembrane region" description="Helical" evidence="7">
    <location>
        <begin position="258"/>
        <end position="276"/>
    </location>
</feature>
<protein>
    <submittedName>
        <fullName evidence="9">ABC transporter permease subunit</fullName>
    </submittedName>
</protein>
<feature type="transmembrane region" description="Helical" evidence="7">
    <location>
        <begin position="232"/>
        <end position="251"/>
    </location>
</feature>
<evidence type="ECO:0000256" key="3">
    <source>
        <dbReference type="ARBA" id="ARBA00022475"/>
    </source>
</evidence>
<evidence type="ECO:0000256" key="6">
    <source>
        <dbReference type="ARBA" id="ARBA00023136"/>
    </source>
</evidence>